<dbReference type="RefSeq" id="WP_330484911.1">
    <property type="nucleotide sequence ID" value="NZ_JAZBJZ010000079.1"/>
</dbReference>
<keyword evidence="2" id="KW-1185">Reference proteome</keyword>
<proteinExistence type="predicted"/>
<evidence type="ECO:0008006" key="3">
    <source>
        <dbReference type="Google" id="ProtNLM"/>
    </source>
</evidence>
<dbReference type="EMBL" id="JAZBJZ010000079">
    <property type="protein sequence ID" value="MEE3718478.1"/>
    <property type="molecule type" value="Genomic_DNA"/>
</dbReference>
<gene>
    <name evidence="1" type="ORF">V2H45_17190</name>
</gene>
<name>A0AAW9Q5K3_9CYAN</name>
<sequence>MIGIKHFFAIVLLVICLGIGELSLDWTVPSWAETVPAPQFAEMSAEVSDGGATSGSTNPNQLVEGIDKIKVAMKKLRFCYNENCFYRQIESKIDPPSKVSDTYTATISALVDRPSANPNSADYHFAYVDDRWQLIKGEEYTDVADYVFDGDRYEIFSVHTNRVIRGNLAQAREEGNLKSGYIPLYFEILNNGVER</sequence>
<reference evidence="1" key="1">
    <citation type="submission" date="2024-01" db="EMBL/GenBank/DDBJ databases">
        <title>Bank of Algae and Cyanobacteria of the Azores (BACA) strain genomes.</title>
        <authorList>
            <person name="Luz R."/>
            <person name="Cordeiro R."/>
            <person name="Fonseca A."/>
            <person name="Goncalves V."/>
        </authorList>
    </citation>
    <scope>NUCLEOTIDE SEQUENCE</scope>
    <source>
        <strain evidence="1">BACA0141</strain>
    </source>
</reference>
<dbReference type="AlphaFoldDB" id="A0AAW9Q5K3"/>
<evidence type="ECO:0000313" key="2">
    <source>
        <dbReference type="Proteomes" id="UP001333818"/>
    </source>
</evidence>
<organism evidence="1 2">
    <name type="scientific">Tumidithrix elongata BACA0141</name>
    <dbReference type="NCBI Taxonomy" id="2716417"/>
    <lineage>
        <taxon>Bacteria</taxon>
        <taxon>Bacillati</taxon>
        <taxon>Cyanobacteriota</taxon>
        <taxon>Cyanophyceae</taxon>
        <taxon>Pseudanabaenales</taxon>
        <taxon>Pseudanabaenaceae</taxon>
        <taxon>Tumidithrix</taxon>
        <taxon>Tumidithrix elongata</taxon>
    </lineage>
</organism>
<dbReference type="Proteomes" id="UP001333818">
    <property type="component" value="Unassembled WGS sequence"/>
</dbReference>
<protein>
    <recommendedName>
        <fullName evidence="3">Lipoprotein</fullName>
    </recommendedName>
</protein>
<comment type="caution">
    <text evidence="1">The sequence shown here is derived from an EMBL/GenBank/DDBJ whole genome shotgun (WGS) entry which is preliminary data.</text>
</comment>
<evidence type="ECO:0000313" key="1">
    <source>
        <dbReference type="EMBL" id="MEE3718478.1"/>
    </source>
</evidence>
<accession>A0AAW9Q5K3</accession>